<evidence type="ECO:0000313" key="1">
    <source>
        <dbReference type="EMBL" id="KAI5672731.1"/>
    </source>
</evidence>
<protein>
    <submittedName>
        <fullName evidence="1">Uncharacterized protein</fullName>
    </submittedName>
</protein>
<keyword evidence="2" id="KW-1185">Reference proteome</keyword>
<proteinExistence type="predicted"/>
<comment type="caution">
    <text evidence="1">The sequence shown here is derived from an EMBL/GenBank/DDBJ whole genome shotgun (WGS) entry which is preliminary data.</text>
</comment>
<dbReference type="Proteomes" id="UP001060085">
    <property type="component" value="Linkage Group LG03"/>
</dbReference>
<reference evidence="2" key="1">
    <citation type="journal article" date="2023" name="Nat. Plants">
        <title>Single-cell RNA sequencing provides a high-resolution roadmap for understanding the multicellular compartmentation of specialized metabolism.</title>
        <authorList>
            <person name="Sun S."/>
            <person name="Shen X."/>
            <person name="Li Y."/>
            <person name="Li Y."/>
            <person name="Wang S."/>
            <person name="Li R."/>
            <person name="Zhang H."/>
            <person name="Shen G."/>
            <person name="Guo B."/>
            <person name="Wei J."/>
            <person name="Xu J."/>
            <person name="St-Pierre B."/>
            <person name="Chen S."/>
            <person name="Sun C."/>
        </authorList>
    </citation>
    <scope>NUCLEOTIDE SEQUENCE [LARGE SCALE GENOMIC DNA]</scope>
</reference>
<evidence type="ECO:0000313" key="2">
    <source>
        <dbReference type="Proteomes" id="UP001060085"/>
    </source>
</evidence>
<sequence>MESQIRKLTRMIIESPLGNLPENTRDNSNKDAKVVTLRSGKELSERGLDYTPRTTFHRSQAEAYCGYHRRRLVHWKSRDIMRTVEKFKNIFVLPLSVEYIIAKLLSCISSVSVSASRVFDLCYLRPSNR</sequence>
<gene>
    <name evidence="1" type="ORF">M9H77_13095</name>
</gene>
<name>A0ACC0BJE5_CATRO</name>
<dbReference type="EMBL" id="CM044703">
    <property type="protein sequence ID" value="KAI5672731.1"/>
    <property type="molecule type" value="Genomic_DNA"/>
</dbReference>
<accession>A0ACC0BJE5</accession>
<organism evidence="1 2">
    <name type="scientific">Catharanthus roseus</name>
    <name type="common">Madagascar periwinkle</name>
    <name type="synonym">Vinca rosea</name>
    <dbReference type="NCBI Taxonomy" id="4058"/>
    <lineage>
        <taxon>Eukaryota</taxon>
        <taxon>Viridiplantae</taxon>
        <taxon>Streptophyta</taxon>
        <taxon>Embryophyta</taxon>
        <taxon>Tracheophyta</taxon>
        <taxon>Spermatophyta</taxon>
        <taxon>Magnoliopsida</taxon>
        <taxon>eudicotyledons</taxon>
        <taxon>Gunneridae</taxon>
        <taxon>Pentapetalae</taxon>
        <taxon>asterids</taxon>
        <taxon>lamiids</taxon>
        <taxon>Gentianales</taxon>
        <taxon>Apocynaceae</taxon>
        <taxon>Rauvolfioideae</taxon>
        <taxon>Vinceae</taxon>
        <taxon>Catharanthinae</taxon>
        <taxon>Catharanthus</taxon>
    </lineage>
</organism>